<gene>
    <name evidence="3" type="ORF">ASIM_LOCUS4002</name>
</gene>
<evidence type="ECO:0000313" key="4">
    <source>
        <dbReference type="Proteomes" id="UP000267096"/>
    </source>
</evidence>
<accession>A0A0M3J9B9</accession>
<organism evidence="5">
    <name type="scientific">Anisakis simplex</name>
    <name type="common">Herring worm</name>
    <dbReference type="NCBI Taxonomy" id="6269"/>
    <lineage>
        <taxon>Eukaryota</taxon>
        <taxon>Metazoa</taxon>
        <taxon>Ecdysozoa</taxon>
        <taxon>Nematoda</taxon>
        <taxon>Chromadorea</taxon>
        <taxon>Rhabditida</taxon>
        <taxon>Spirurina</taxon>
        <taxon>Ascaridomorpha</taxon>
        <taxon>Ascaridoidea</taxon>
        <taxon>Anisakidae</taxon>
        <taxon>Anisakis</taxon>
        <taxon>Anisakis simplex complex</taxon>
    </lineage>
</organism>
<dbReference type="InterPro" id="IPR015919">
    <property type="entry name" value="Cadherin-like_sf"/>
</dbReference>
<dbReference type="InterPro" id="IPR002126">
    <property type="entry name" value="Cadherin-like_dom"/>
</dbReference>
<dbReference type="SUPFAM" id="SSF49313">
    <property type="entry name" value="Cadherin-like"/>
    <property type="match status" value="1"/>
</dbReference>
<dbReference type="GO" id="GO:0005509">
    <property type="term" value="F:calcium ion binding"/>
    <property type="evidence" value="ECO:0007669"/>
    <property type="project" value="UniProtKB-UniRule"/>
</dbReference>
<reference evidence="3 4" key="2">
    <citation type="submission" date="2018-11" db="EMBL/GenBank/DDBJ databases">
        <authorList>
            <consortium name="Pathogen Informatics"/>
        </authorList>
    </citation>
    <scope>NUCLEOTIDE SEQUENCE [LARGE SCALE GENOMIC DNA]</scope>
</reference>
<dbReference type="Gene3D" id="2.60.40.60">
    <property type="entry name" value="Cadherins"/>
    <property type="match status" value="1"/>
</dbReference>
<dbReference type="OrthoDB" id="6079678at2759"/>
<feature type="domain" description="Cadherin" evidence="2">
    <location>
        <begin position="36"/>
        <end position="77"/>
    </location>
</feature>
<evidence type="ECO:0000313" key="5">
    <source>
        <dbReference type="WBParaSite" id="ASIM_0000418101-mRNA-1"/>
    </source>
</evidence>
<keyword evidence="1" id="KW-0106">Calcium</keyword>
<sequence length="98" mass="11532">MANGASRGVNSEQHFREFLEKVNGRDWVVVRNMVGLDYENQMNYTLTITAMDMRSQVTSDKQFHIILRDKNDVVPRFTVDRFTGTIEEEQTPIEFMER</sequence>
<protein>
    <submittedName>
        <fullName evidence="5">Cadherin domain-containing protein</fullName>
    </submittedName>
</protein>
<reference evidence="5" key="1">
    <citation type="submission" date="2017-02" db="UniProtKB">
        <authorList>
            <consortium name="WormBaseParasite"/>
        </authorList>
    </citation>
    <scope>IDENTIFICATION</scope>
</reference>
<keyword evidence="4" id="KW-1185">Reference proteome</keyword>
<dbReference type="Proteomes" id="UP000267096">
    <property type="component" value="Unassembled WGS sequence"/>
</dbReference>
<dbReference type="CDD" id="cd11304">
    <property type="entry name" value="Cadherin_repeat"/>
    <property type="match status" value="1"/>
</dbReference>
<evidence type="ECO:0000256" key="1">
    <source>
        <dbReference type="PROSITE-ProRule" id="PRU00043"/>
    </source>
</evidence>
<dbReference type="PROSITE" id="PS50268">
    <property type="entry name" value="CADHERIN_2"/>
    <property type="match status" value="1"/>
</dbReference>
<dbReference type="AlphaFoldDB" id="A0A0M3J9B9"/>
<dbReference type="GO" id="GO:0007156">
    <property type="term" value="P:homophilic cell adhesion via plasma membrane adhesion molecules"/>
    <property type="evidence" value="ECO:0007669"/>
    <property type="project" value="InterPro"/>
</dbReference>
<evidence type="ECO:0000313" key="3">
    <source>
        <dbReference type="EMBL" id="VDK22838.1"/>
    </source>
</evidence>
<proteinExistence type="predicted"/>
<dbReference type="WBParaSite" id="ASIM_0000418101-mRNA-1">
    <property type="protein sequence ID" value="ASIM_0000418101-mRNA-1"/>
    <property type="gene ID" value="ASIM_0000418101"/>
</dbReference>
<evidence type="ECO:0000259" key="2">
    <source>
        <dbReference type="PROSITE" id="PS50268"/>
    </source>
</evidence>
<dbReference type="GO" id="GO:0016020">
    <property type="term" value="C:membrane"/>
    <property type="evidence" value="ECO:0007669"/>
    <property type="project" value="InterPro"/>
</dbReference>
<dbReference type="EMBL" id="UYRR01006653">
    <property type="protein sequence ID" value="VDK22838.1"/>
    <property type="molecule type" value="Genomic_DNA"/>
</dbReference>
<name>A0A0M3J9B9_ANISI</name>